<dbReference type="InterPro" id="IPR050853">
    <property type="entry name" value="WD_repeat_DNA-damage-binding"/>
</dbReference>
<proteinExistence type="predicted"/>
<dbReference type="PANTHER" id="PTHR14773">
    <property type="entry name" value="WD REPEAT-CONTAINING PROTEIN 76"/>
    <property type="match status" value="1"/>
</dbReference>
<evidence type="ECO:0000256" key="4">
    <source>
        <dbReference type="SAM" id="MobiDB-lite"/>
    </source>
</evidence>
<dbReference type="Proteomes" id="UP000000305">
    <property type="component" value="Unassembled WGS sequence"/>
</dbReference>
<dbReference type="GO" id="GO:0005634">
    <property type="term" value="C:nucleus"/>
    <property type="evidence" value="ECO:0000318"/>
    <property type="project" value="GO_Central"/>
</dbReference>
<accession>E9HIU2</accession>
<feature type="coiled-coil region" evidence="3">
    <location>
        <begin position="236"/>
        <end position="263"/>
    </location>
</feature>
<dbReference type="AlphaFoldDB" id="E9HIU2"/>
<evidence type="ECO:0000313" key="6">
    <source>
        <dbReference type="Proteomes" id="UP000000305"/>
    </source>
</evidence>
<dbReference type="InParanoid" id="E9HIU2"/>
<organism evidence="5 6">
    <name type="scientific">Daphnia pulex</name>
    <name type="common">Water flea</name>
    <dbReference type="NCBI Taxonomy" id="6669"/>
    <lineage>
        <taxon>Eukaryota</taxon>
        <taxon>Metazoa</taxon>
        <taxon>Ecdysozoa</taxon>
        <taxon>Arthropoda</taxon>
        <taxon>Crustacea</taxon>
        <taxon>Branchiopoda</taxon>
        <taxon>Diplostraca</taxon>
        <taxon>Cladocera</taxon>
        <taxon>Anomopoda</taxon>
        <taxon>Daphniidae</taxon>
        <taxon>Daphnia</taxon>
    </lineage>
</organism>
<dbReference type="KEGG" id="dpx:DAPPUDRAFT_330198"/>
<gene>
    <name evidence="5" type="ORF">DAPPUDRAFT_330198</name>
</gene>
<keyword evidence="1" id="KW-0853">WD repeat</keyword>
<dbReference type="HOGENOM" id="CLU_530258_0_0_1"/>
<keyword evidence="6" id="KW-1185">Reference proteome</keyword>
<evidence type="ECO:0000256" key="1">
    <source>
        <dbReference type="ARBA" id="ARBA00022574"/>
    </source>
</evidence>
<dbReference type="GO" id="GO:2000001">
    <property type="term" value="P:regulation of DNA damage checkpoint"/>
    <property type="evidence" value="ECO:0000318"/>
    <property type="project" value="GO_Central"/>
</dbReference>
<reference evidence="5 6" key="1">
    <citation type="journal article" date="2011" name="Science">
        <title>The ecoresponsive genome of Daphnia pulex.</title>
        <authorList>
            <person name="Colbourne J.K."/>
            <person name="Pfrender M.E."/>
            <person name="Gilbert D."/>
            <person name="Thomas W.K."/>
            <person name="Tucker A."/>
            <person name="Oakley T.H."/>
            <person name="Tokishita S."/>
            <person name="Aerts A."/>
            <person name="Arnold G.J."/>
            <person name="Basu M.K."/>
            <person name="Bauer D.J."/>
            <person name="Caceres C.E."/>
            <person name="Carmel L."/>
            <person name="Casola C."/>
            <person name="Choi J.H."/>
            <person name="Detter J.C."/>
            <person name="Dong Q."/>
            <person name="Dusheyko S."/>
            <person name="Eads B.D."/>
            <person name="Frohlich T."/>
            <person name="Geiler-Samerotte K.A."/>
            <person name="Gerlach D."/>
            <person name="Hatcher P."/>
            <person name="Jogdeo S."/>
            <person name="Krijgsveld J."/>
            <person name="Kriventseva E.V."/>
            <person name="Kultz D."/>
            <person name="Laforsch C."/>
            <person name="Lindquist E."/>
            <person name="Lopez J."/>
            <person name="Manak J.R."/>
            <person name="Muller J."/>
            <person name="Pangilinan J."/>
            <person name="Patwardhan R.P."/>
            <person name="Pitluck S."/>
            <person name="Pritham E.J."/>
            <person name="Rechtsteiner A."/>
            <person name="Rho M."/>
            <person name="Rogozin I.B."/>
            <person name="Sakarya O."/>
            <person name="Salamov A."/>
            <person name="Schaack S."/>
            <person name="Shapiro H."/>
            <person name="Shiga Y."/>
            <person name="Skalitzky C."/>
            <person name="Smith Z."/>
            <person name="Souvorov A."/>
            <person name="Sung W."/>
            <person name="Tang Z."/>
            <person name="Tsuchiya D."/>
            <person name="Tu H."/>
            <person name="Vos H."/>
            <person name="Wang M."/>
            <person name="Wolf Y.I."/>
            <person name="Yamagata H."/>
            <person name="Yamada T."/>
            <person name="Ye Y."/>
            <person name="Shaw J.R."/>
            <person name="Andrews J."/>
            <person name="Crease T.J."/>
            <person name="Tang H."/>
            <person name="Lucas S.M."/>
            <person name="Robertson H.M."/>
            <person name="Bork P."/>
            <person name="Koonin E.V."/>
            <person name="Zdobnov E.M."/>
            <person name="Grigoriev I.V."/>
            <person name="Lynch M."/>
            <person name="Boore J.L."/>
        </authorList>
    </citation>
    <scope>NUCLEOTIDE SEQUENCE [LARGE SCALE GENOMIC DNA]</scope>
</reference>
<protein>
    <submittedName>
        <fullName evidence="5">Uncharacterized protein</fullName>
    </submittedName>
</protein>
<feature type="region of interest" description="Disordered" evidence="4">
    <location>
        <begin position="353"/>
        <end position="396"/>
    </location>
</feature>
<evidence type="ECO:0000256" key="2">
    <source>
        <dbReference type="ARBA" id="ARBA00022737"/>
    </source>
</evidence>
<evidence type="ECO:0000256" key="3">
    <source>
        <dbReference type="SAM" id="Coils"/>
    </source>
</evidence>
<keyword evidence="3" id="KW-0175">Coiled coil</keyword>
<dbReference type="GO" id="GO:0003677">
    <property type="term" value="F:DNA binding"/>
    <property type="evidence" value="ECO:0000318"/>
    <property type="project" value="GO_Central"/>
</dbReference>
<dbReference type="EMBL" id="GL732657">
    <property type="protein sequence ID" value="EFX68352.1"/>
    <property type="molecule type" value="Genomic_DNA"/>
</dbReference>
<name>E9HIU2_DAPPU</name>
<evidence type="ECO:0000313" key="5">
    <source>
        <dbReference type="EMBL" id="EFX68352.1"/>
    </source>
</evidence>
<sequence>MRKRRYEEREKRLVFTNFLEMVKKTFPYSTTKDVLMTWEEMNKSFLLTKIPETTQIQLEKMRKRRYEEREKRLVFTNFLEMVKKTFPYSTTKDVLMTWEEMNKSFLLTKIPETTQIQLEKMRKRRYEEREKRLVFTNFLEMVKKTFPYSTTKDVLMTWEEMNKSCLLTKIPETTQIQLEKMRKRRYEEREKRLVFTNFLEMVKKTFPYSTTKDVLMTWEEMNKSFLLTKIPETTQIQLEKMRKRRYEEREKRLTNNLAASKQLPCFSYELNSSKRSGKPRRNAAVAKKRSHAEVDDEEVLKSPPAKKKNRGISEYELEVQKNIEERKKMFEMLKFGDAKQGFLDVLPNQRKRKVDEVKEDIDENDVPVKRGRPKSGESRPKRAKVEKKKSLPARMSSRVLKSTTFYGLQENESIASSPSDSSVSDSSMLDVSNESLLEMCNQPCKMKLRSRRNRDKVIPVTESSTKDDLKSDEMFNNEFDSNATGATMTLKNTYADQSSVDESSLMNLQILSEE</sequence>
<keyword evidence="2" id="KW-0677">Repeat</keyword>
<feature type="compositionally biased region" description="Basic residues" evidence="4">
    <location>
        <begin position="275"/>
        <end position="290"/>
    </location>
</feature>
<dbReference type="PANTHER" id="PTHR14773:SF0">
    <property type="entry name" value="WD REPEAT-CONTAINING PROTEIN 76"/>
    <property type="match status" value="1"/>
</dbReference>
<feature type="compositionally biased region" description="Basic residues" evidence="4">
    <location>
        <begin position="381"/>
        <end position="391"/>
    </location>
</feature>
<feature type="region of interest" description="Disordered" evidence="4">
    <location>
        <begin position="271"/>
        <end position="308"/>
    </location>
</feature>